<dbReference type="Proteomes" id="UP000279259">
    <property type="component" value="Unassembled WGS sequence"/>
</dbReference>
<name>A0A427YQB7_9TREE</name>
<protein>
    <submittedName>
        <fullName evidence="2">Uncharacterized protein</fullName>
    </submittedName>
</protein>
<feature type="region of interest" description="Disordered" evidence="1">
    <location>
        <begin position="1"/>
        <end position="82"/>
    </location>
</feature>
<dbReference type="EMBL" id="RSCD01000004">
    <property type="protein sequence ID" value="RSH93236.1"/>
    <property type="molecule type" value="Genomic_DNA"/>
</dbReference>
<dbReference type="AlphaFoldDB" id="A0A427YQB7"/>
<feature type="compositionally biased region" description="Pro residues" evidence="1">
    <location>
        <begin position="29"/>
        <end position="42"/>
    </location>
</feature>
<feature type="compositionally biased region" description="Basic and acidic residues" evidence="1">
    <location>
        <begin position="73"/>
        <end position="82"/>
    </location>
</feature>
<dbReference type="OrthoDB" id="2532648at2759"/>
<feature type="region of interest" description="Disordered" evidence="1">
    <location>
        <begin position="134"/>
        <end position="162"/>
    </location>
</feature>
<organism evidence="2 3">
    <name type="scientific">Saitozyma podzolica</name>
    <dbReference type="NCBI Taxonomy" id="1890683"/>
    <lineage>
        <taxon>Eukaryota</taxon>
        <taxon>Fungi</taxon>
        <taxon>Dikarya</taxon>
        <taxon>Basidiomycota</taxon>
        <taxon>Agaricomycotina</taxon>
        <taxon>Tremellomycetes</taxon>
        <taxon>Tremellales</taxon>
        <taxon>Trimorphomycetaceae</taxon>
        <taxon>Saitozyma</taxon>
    </lineage>
</organism>
<evidence type="ECO:0000313" key="3">
    <source>
        <dbReference type="Proteomes" id="UP000279259"/>
    </source>
</evidence>
<accession>A0A427YQB7</accession>
<dbReference type="STRING" id="1890683.A0A427YQB7"/>
<gene>
    <name evidence="2" type="ORF">EHS25_007590</name>
</gene>
<sequence>MPTLPELPLSPEQSHRAPQPQLVPESHRPPTPPKTPSPPPRVPAYSILRKPQPALSHARYPNYTESQSGEDDLPAKSDLRGSHIEVEDDGLGAIWSSGEAKWGDDGTRMAEWDPAEERIRRWVGPMILVAQLHPCDRADPHPPGSSPDGEIEGDNPDLGPKGMYVSLGFEDLDAIAPWVELRGGGPNNADARRTGLGFE</sequence>
<keyword evidence="3" id="KW-1185">Reference proteome</keyword>
<proteinExistence type="predicted"/>
<evidence type="ECO:0000256" key="1">
    <source>
        <dbReference type="SAM" id="MobiDB-lite"/>
    </source>
</evidence>
<evidence type="ECO:0000313" key="2">
    <source>
        <dbReference type="EMBL" id="RSH93236.1"/>
    </source>
</evidence>
<reference evidence="2 3" key="1">
    <citation type="submission" date="2018-11" db="EMBL/GenBank/DDBJ databases">
        <title>Genome sequence of Saitozyma podzolica DSM 27192.</title>
        <authorList>
            <person name="Aliyu H."/>
            <person name="Gorte O."/>
            <person name="Ochsenreither K."/>
        </authorList>
    </citation>
    <scope>NUCLEOTIDE SEQUENCE [LARGE SCALE GENOMIC DNA]</scope>
    <source>
        <strain evidence="2 3">DSM 27192</strain>
    </source>
</reference>
<comment type="caution">
    <text evidence="2">The sequence shown here is derived from an EMBL/GenBank/DDBJ whole genome shotgun (WGS) entry which is preliminary data.</text>
</comment>